<dbReference type="CDD" id="cd01651">
    <property type="entry name" value="RT_G2_intron"/>
    <property type="match status" value="1"/>
</dbReference>
<dbReference type="Proteomes" id="UP000184139">
    <property type="component" value="Unassembled WGS sequence"/>
</dbReference>
<feature type="domain" description="Reverse transcriptase" evidence="2">
    <location>
        <begin position="1"/>
        <end position="156"/>
    </location>
</feature>
<accession>A0A1M5SPX6</accession>
<proteinExistence type="inferred from homology"/>
<name>A0A1M5SPX6_9BACT</name>
<dbReference type="RefSeq" id="WP_244155758.1">
    <property type="nucleotide sequence ID" value="NZ_FQXS01000001.1"/>
</dbReference>
<keyword evidence="3" id="KW-0695">RNA-directed DNA polymerase</keyword>
<keyword evidence="3" id="KW-0808">Transferase</keyword>
<dbReference type="EMBL" id="FQXS01000001">
    <property type="protein sequence ID" value="SHH40388.1"/>
    <property type="molecule type" value="Genomic_DNA"/>
</dbReference>
<organism evidence="3 4">
    <name type="scientific">Desulfofustis glycolicus DSM 9705</name>
    <dbReference type="NCBI Taxonomy" id="1121409"/>
    <lineage>
        <taxon>Bacteria</taxon>
        <taxon>Pseudomonadati</taxon>
        <taxon>Thermodesulfobacteriota</taxon>
        <taxon>Desulfobulbia</taxon>
        <taxon>Desulfobulbales</taxon>
        <taxon>Desulfocapsaceae</taxon>
        <taxon>Desulfofustis</taxon>
    </lineage>
</organism>
<dbReference type="InterPro" id="IPR051083">
    <property type="entry name" value="GrpII_Intron_Splice-Mob/Def"/>
</dbReference>
<evidence type="ECO:0000313" key="3">
    <source>
        <dbReference type="EMBL" id="SHH40388.1"/>
    </source>
</evidence>
<dbReference type="InterPro" id="IPR043502">
    <property type="entry name" value="DNA/RNA_pol_sf"/>
</dbReference>
<dbReference type="InterPro" id="IPR013597">
    <property type="entry name" value="Mat_intron_G2"/>
</dbReference>
<dbReference type="GO" id="GO:0003964">
    <property type="term" value="F:RNA-directed DNA polymerase activity"/>
    <property type="evidence" value="ECO:0007669"/>
    <property type="project" value="UniProtKB-KW"/>
</dbReference>
<feature type="non-terminal residue" evidence="3">
    <location>
        <position position="1"/>
    </location>
</feature>
<keyword evidence="3" id="KW-0548">Nucleotidyltransferase</keyword>
<comment type="similarity">
    <text evidence="1">Belongs to the bacterial reverse transcriptase family.</text>
</comment>
<protein>
    <submittedName>
        <fullName evidence="3">Group II intron reverse transcriptase/maturase</fullName>
    </submittedName>
</protein>
<dbReference type="PANTHER" id="PTHR34047">
    <property type="entry name" value="NUCLEAR INTRON MATURASE 1, MITOCHONDRIAL-RELATED"/>
    <property type="match status" value="1"/>
</dbReference>
<dbReference type="Pfam" id="PF08388">
    <property type="entry name" value="GIIM"/>
    <property type="match status" value="1"/>
</dbReference>
<keyword evidence="4" id="KW-1185">Reference proteome</keyword>
<sequence length="274" mass="32970">AVVKNKTRVIDLDLSSYFDNVRHDMLLKKVAERVNDDDVMRLLKLILKAGGSRGVPQGGVISPLLSNIYLNEVDKMLERAKEVTRHGRFTYIEYARFADDLIILVDGYRKWEWLLEAAHKRLLEEFEKLDVQMNQEKTRIVDLTRDESFSFLGFDFRRMKTRRGMWGVRFTPRMKARTSLLHKLKDVFRRYQSQPVDRVVYLINPILRGWANYFRIGNSSRCFGYVKDWVERKIRRHLMYARKRRGFGWNRWSRAWLYEAFGLYNDYKVRYYQA</sequence>
<evidence type="ECO:0000256" key="1">
    <source>
        <dbReference type="ARBA" id="ARBA00034120"/>
    </source>
</evidence>
<reference evidence="3 4" key="1">
    <citation type="submission" date="2016-11" db="EMBL/GenBank/DDBJ databases">
        <authorList>
            <person name="Jaros S."/>
            <person name="Januszkiewicz K."/>
            <person name="Wedrychowicz H."/>
        </authorList>
    </citation>
    <scope>NUCLEOTIDE SEQUENCE [LARGE SCALE GENOMIC DNA]</scope>
    <source>
        <strain evidence="3 4">DSM 9705</strain>
    </source>
</reference>
<dbReference type="PANTHER" id="PTHR34047:SF8">
    <property type="entry name" value="PROTEIN YKFC"/>
    <property type="match status" value="1"/>
</dbReference>
<gene>
    <name evidence="3" type="ORF">SAMN02745124_00470</name>
</gene>
<evidence type="ECO:0000259" key="2">
    <source>
        <dbReference type="PROSITE" id="PS50878"/>
    </source>
</evidence>
<dbReference type="InterPro" id="IPR000477">
    <property type="entry name" value="RT_dom"/>
</dbReference>
<dbReference type="SUPFAM" id="SSF56672">
    <property type="entry name" value="DNA/RNA polymerases"/>
    <property type="match status" value="1"/>
</dbReference>
<dbReference type="PROSITE" id="PS50878">
    <property type="entry name" value="RT_POL"/>
    <property type="match status" value="1"/>
</dbReference>
<dbReference type="Pfam" id="PF00078">
    <property type="entry name" value="RVT_1"/>
    <property type="match status" value="1"/>
</dbReference>
<dbReference type="AlphaFoldDB" id="A0A1M5SPX6"/>
<dbReference type="STRING" id="1121409.SAMN02745124_00470"/>
<evidence type="ECO:0000313" key="4">
    <source>
        <dbReference type="Proteomes" id="UP000184139"/>
    </source>
</evidence>